<keyword evidence="3" id="KW-1185">Reference proteome</keyword>
<reference evidence="2 3" key="1">
    <citation type="submission" date="2018-12" db="EMBL/GenBank/DDBJ databases">
        <authorList>
            <person name="Toschakov S.V."/>
        </authorList>
    </citation>
    <scope>NUCLEOTIDE SEQUENCE [LARGE SCALE GENOMIC DNA]</scope>
    <source>
        <strain evidence="2 3">GM2012</strain>
    </source>
</reference>
<gene>
    <name evidence="2" type="ORF">TsocGM_06095</name>
</gene>
<evidence type="ECO:0000256" key="1">
    <source>
        <dbReference type="SAM" id="MobiDB-lite"/>
    </source>
</evidence>
<evidence type="ECO:0000313" key="3">
    <source>
        <dbReference type="Proteomes" id="UP000280296"/>
    </source>
</evidence>
<dbReference type="EMBL" id="RYZH01000008">
    <property type="protein sequence ID" value="RUL88704.1"/>
    <property type="molecule type" value="Genomic_DNA"/>
</dbReference>
<reference evidence="2 3" key="2">
    <citation type="submission" date="2019-01" db="EMBL/GenBank/DDBJ databases">
        <title>Tautonia sociabilis, a novel thermotolerant planctomycete of Isosphaeraceae family, isolated from a 4000 m deep subterranean habitat.</title>
        <authorList>
            <person name="Kovaleva O.L."/>
            <person name="Elcheninov A.G."/>
            <person name="Van Heerden E."/>
            <person name="Toshchakov S.V."/>
            <person name="Novikov A."/>
            <person name="Bonch-Osmolovskaya E.A."/>
            <person name="Kublanov I.V."/>
        </authorList>
    </citation>
    <scope>NUCLEOTIDE SEQUENCE [LARGE SCALE GENOMIC DNA]</scope>
    <source>
        <strain evidence="2 3">GM2012</strain>
    </source>
</reference>
<feature type="compositionally biased region" description="Basic and acidic residues" evidence="1">
    <location>
        <begin position="127"/>
        <end position="146"/>
    </location>
</feature>
<dbReference type="Proteomes" id="UP000280296">
    <property type="component" value="Unassembled WGS sequence"/>
</dbReference>
<proteinExistence type="predicted"/>
<evidence type="ECO:0000313" key="2">
    <source>
        <dbReference type="EMBL" id="RUL88704.1"/>
    </source>
</evidence>
<name>A0A432MMN1_9BACT</name>
<dbReference type="RefSeq" id="WP_126724411.1">
    <property type="nucleotide sequence ID" value="NZ_RYZH01000008.1"/>
</dbReference>
<organism evidence="2 3">
    <name type="scientific">Tautonia sociabilis</name>
    <dbReference type="NCBI Taxonomy" id="2080755"/>
    <lineage>
        <taxon>Bacteria</taxon>
        <taxon>Pseudomonadati</taxon>
        <taxon>Planctomycetota</taxon>
        <taxon>Planctomycetia</taxon>
        <taxon>Isosphaerales</taxon>
        <taxon>Isosphaeraceae</taxon>
        <taxon>Tautonia</taxon>
    </lineage>
</organism>
<dbReference type="OrthoDB" id="291726at2"/>
<feature type="region of interest" description="Disordered" evidence="1">
    <location>
        <begin position="111"/>
        <end position="146"/>
    </location>
</feature>
<dbReference type="AlphaFoldDB" id="A0A432MMN1"/>
<protein>
    <submittedName>
        <fullName evidence="2">Uncharacterized protein</fullName>
    </submittedName>
</protein>
<sequence length="146" mass="15321">MGLNLIRLLGRLTFWKGNVAGWLGGGLLGSGFLGFLLVEVGPTTGTAVVHVVEPDVTVAVGGVTFEIEGRRFAPLVVELSMGAHRLVMTRGGVVLDDEPFEIDGGDSVVLSAWDQTRPPGDGQGAGARDRPEPDRGEPGLKGHPDR</sequence>
<accession>A0A432MMN1</accession>
<comment type="caution">
    <text evidence="2">The sequence shown here is derived from an EMBL/GenBank/DDBJ whole genome shotgun (WGS) entry which is preliminary data.</text>
</comment>